<dbReference type="CDD" id="cd00318">
    <property type="entry name" value="Phosphoglycerate_kinase"/>
    <property type="match status" value="1"/>
</dbReference>
<feature type="binding site" evidence="11">
    <location>
        <position position="118"/>
    </location>
    <ligand>
        <name>substrate</name>
    </ligand>
</feature>
<comment type="pathway">
    <text evidence="11">Carbohydrate degradation; glycolysis; pyruvate from D-glyceraldehyde 3-phosphate: step 2/5.</text>
</comment>
<dbReference type="Proteomes" id="UP000198771">
    <property type="component" value="Unassembled WGS sequence"/>
</dbReference>
<dbReference type="PANTHER" id="PTHR11406:SF23">
    <property type="entry name" value="PHOSPHOGLYCERATE KINASE 1, CHLOROPLASTIC-RELATED"/>
    <property type="match status" value="1"/>
</dbReference>
<evidence type="ECO:0000256" key="2">
    <source>
        <dbReference type="ARBA" id="ARBA00004496"/>
    </source>
</evidence>
<dbReference type="GO" id="GO:0005524">
    <property type="term" value="F:ATP binding"/>
    <property type="evidence" value="ECO:0007669"/>
    <property type="project" value="UniProtKB-KW"/>
</dbReference>
<comment type="subunit">
    <text evidence="4 11">Monomer.</text>
</comment>
<evidence type="ECO:0000313" key="15">
    <source>
        <dbReference type="EMBL" id="SDB33812.1"/>
    </source>
</evidence>
<evidence type="ECO:0000313" key="16">
    <source>
        <dbReference type="Proteomes" id="UP000198771"/>
    </source>
</evidence>
<feature type="binding site" evidence="11 13">
    <location>
        <position position="202"/>
    </location>
    <ligand>
        <name>ATP</name>
        <dbReference type="ChEBI" id="CHEBI:30616"/>
    </ligand>
</feature>
<evidence type="ECO:0000256" key="12">
    <source>
        <dbReference type="PIRSR" id="PIRSR000724-1"/>
    </source>
</evidence>
<evidence type="ECO:0000256" key="3">
    <source>
        <dbReference type="ARBA" id="ARBA00008982"/>
    </source>
</evidence>
<keyword evidence="6 11" id="KW-0963">Cytoplasm</keyword>
<dbReference type="HAMAP" id="MF_00145">
    <property type="entry name" value="Phosphoglyc_kinase"/>
    <property type="match status" value="1"/>
</dbReference>
<dbReference type="EC" id="2.7.2.3" evidence="5 11"/>
<dbReference type="PRINTS" id="PR00477">
    <property type="entry name" value="PHGLYCKINASE"/>
</dbReference>
<dbReference type="InterPro" id="IPR001576">
    <property type="entry name" value="Phosphoglycerate_kinase"/>
</dbReference>
<evidence type="ECO:0000256" key="6">
    <source>
        <dbReference type="ARBA" id="ARBA00022490"/>
    </source>
</evidence>
<feature type="binding site" evidence="12">
    <location>
        <position position="118"/>
    </location>
    <ligand>
        <name>(2R)-3-phosphoglycerate</name>
        <dbReference type="ChEBI" id="CHEBI:58272"/>
    </ligand>
</feature>
<evidence type="ECO:0000256" key="7">
    <source>
        <dbReference type="ARBA" id="ARBA00022679"/>
    </source>
</evidence>
<sequence length="395" mass="42263">MSMRFLKDMDVKGKRLLIRVDYNVPIDQGVIQEDTRIKASLPTLKLALDQGASLVLCSHMGRPKGEAVPELSLQPIARRLSELLGQDVAMAKDCVGPKVESMAQALQPGQILLLENLRFHAGETKNDPDFSAKLAKLAEIYVNDAFGTAHRAHASNSGITKFIPYCCAGLLMQKEWEYLGQALAAPKRPFVAVSGGAKVSGKIGILNNLLDKVDRLIIGGAMANTFIKAQGYPVGASLVENDLLDTAREIMDKAKERGVDLHLPVDFIHAAGLKVEQAEGICGYQEIPEGQMVLDIGPVTQAQFTEVLEGAGTVVWNGPMGAFENPAFASGSMHMAKIVAELAEVSIVGGGDTDAMLHASGMADKISFISTGGGAFLEFMEGKDLPAFKALKECK</sequence>
<feature type="binding site" evidence="11 13">
    <location>
        <position position="324"/>
    </location>
    <ligand>
        <name>ATP</name>
        <dbReference type="ChEBI" id="CHEBI:30616"/>
    </ligand>
</feature>
<organism evidence="15 16">
    <name type="scientific">Desulfonatronum thiosulfatophilum</name>
    <dbReference type="NCBI Taxonomy" id="617002"/>
    <lineage>
        <taxon>Bacteria</taxon>
        <taxon>Pseudomonadati</taxon>
        <taxon>Thermodesulfobacteriota</taxon>
        <taxon>Desulfovibrionia</taxon>
        <taxon>Desulfovibrionales</taxon>
        <taxon>Desulfonatronaceae</taxon>
        <taxon>Desulfonatronum</taxon>
    </lineage>
</organism>
<proteinExistence type="inferred from homology"/>
<dbReference type="InterPro" id="IPR015824">
    <property type="entry name" value="Phosphoglycerate_kinase_N"/>
</dbReference>
<feature type="binding site" evidence="11">
    <location>
        <position position="151"/>
    </location>
    <ligand>
        <name>substrate</name>
    </ligand>
</feature>
<comment type="similarity">
    <text evidence="3 11 14">Belongs to the phosphoglycerate kinase family.</text>
</comment>
<keyword evidence="8 11" id="KW-0547">Nucleotide-binding</keyword>
<reference evidence="15 16" key="1">
    <citation type="submission" date="2016-10" db="EMBL/GenBank/DDBJ databases">
        <authorList>
            <person name="de Groot N.N."/>
        </authorList>
    </citation>
    <scope>NUCLEOTIDE SEQUENCE [LARGE SCALE GENOMIC DNA]</scope>
    <source>
        <strain evidence="15 16">ASO4-2</strain>
    </source>
</reference>
<dbReference type="UniPathway" id="UPA00109">
    <property type="reaction ID" value="UER00185"/>
</dbReference>
<feature type="binding site" evidence="12">
    <location>
        <position position="151"/>
    </location>
    <ligand>
        <name>(2R)-3-phosphoglycerate</name>
        <dbReference type="ChEBI" id="CHEBI:58272"/>
    </ligand>
</feature>
<dbReference type="STRING" id="617002.SAMN05660653_01624"/>
<name>A0A1G6CM08_9BACT</name>
<keyword evidence="11" id="KW-0324">Glycolysis</keyword>
<evidence type="ECO:0000256" key="14">
    <source>
        <dbReference type="RuleBase" id="RU000532"/>
    </source>
</evidence>
<evidence type="ECO:0000256" key="4">
    <source>
        <dbReference type="ARBA" id="ARBA00011245"/>
    </source>
</evidence>
<feature type="binding site" evidence="11 13">
    <location>
        <begin position="350"/>
        <end position="353"/>
    </location>
    <ligand>
        <name>ATP</name>
        <dbReference type="ChEBI" id="CHEBI:30616"/>
    </ligand>
</feature>
<keyword evidence="10 11" id="KW-0067">ATP-binding</keyword>
<evidence type="ECO:0000256" key="5">
    <source>
        <dbReference type="ARBA" id="ARBA00013061"/>
    </source>
</evidence>
<dbReference type="GO" id="GO:0006094">
    <property type="term" value="P:gluconeogenesis"/>
    <property type="evidence" value="ECO:0007669"/>
    <property type="project" value="TreeGrafter"/>
</dbReference>
<dbReference type="SUPFAM" id="SSF53748">
    <property type="entry name" value="Phosphoglycerate kinase"/>
    <property type="match status" value="1"/>
</dbReference>
<dbReference type="GO" id="GO:0005829">
    <property type="term" value="C:cytosol"/>
    <property type="evidence" value="ECO:0007669"/>
    <property type="project" value="TreeGrafter"/>
</dbReference>
<dbReference type="GO" id="GO:0004618">
    <property type="term" value="F:phosphoglycerate kinase activity"/>
    <property type="evidence" value="ECO:0007669"/>
    <property type="project" value="UniProtKB-UniRule"/>
</dbReference>
<comment type="caution">
    <text evidence="11">Lacks conserved residue(s) required for the propagation of feature annotation.</text>
</comment>
<evidence type="ECO:0000256" key="9">
    <source>
        <dbReference type="ARBA" id="ARBA00022777"/>
    </source>
</evidence>
<feature type="binding site" evidence="11 12">
    <location>
        <begin position="59"/>
        <end position="62"/>
    </location>
    <ligand>
        <name>substrate</name>
    </ligand>
</feature>
<dbReference type="RefSeq" id="WP_092119809.1">
    <property type="nucleotide sequence ID" value="NZ_FMXO01000008.1"/>
</dbReference>
<dbReference type="AlphaFoldDB" id="A0A1G6CM08"/>
<feature type="binding site" evidence="12">
    <location>
        <position position="36"/>
    </location>
    <ligand>
        <name>(2R)-3-phosphoglycerate</name>
        <dbReference type="ChEBI" id="CHEBI:58272"/>
    </ligand>
</feature>
<dbReference type="Gene3D" id="3.40.50.1260">
    <property type="entry name" value="Phosphoglycerate kinase, N-terminal domain"/>
    <property type="match status" value="2"/>
</dbReference>
<dbReference type="FunFam" id="3.40.50.1260:FF:000002">
    <property type="entry name" value="Phosphoglycerate kinase"/>
    <property type="match status" value="1"/>
</dbReference>
<dbReference type="GO" id="GO:0043531">
    <property type="term" value="F:ADP binding"/>
    <property type="evidence" value="ECO:0007669"/>
    <property type="project" value="TreeGrafter"/>
</dbReference>
<dbReference type="InterPro" id="IPR036043">
    <property type="entry name" value="Phosphoglycerate_kinase_sf"/>
</dbReference>
<feature type="binding site" evidence="11">
    <location>
        <position position="36"/>
    </location>
    <ligand>
        <name>substrate</name>
    </ligand>
</feature>
<keyword evidence="9 11" id="KW-0418">Kinase</keyword>
<evidence type="ECO:0000256" key="13">
    <source>
        <dbReference type="PIRSR" id="PIRSR000724-2"/>
    </source>
</evidence>
<keyword evidence="7 11" id="KW-0808">Transferase</keyword>
<dbReference type="PIRSF" id="PIRSF000724">
    <property type="entry name" value="Pgk"/>
    <property type="match status" value="1"/>
</dbReference>
<dbReference type="EMBL" id="FMXO01000008">
    <property type="protein sequence ID" value="SDB33812.1"/>
    <property type="molecule type" value="Genomic_DNA"/>
</dbReference>
<evidence type="ECO:0000256" key="8">
    <source>
        <dbReference type="ARBA" id="ARBA00022741"/>
    </source>
</evidence>
<comment type="catalytic activity">
    <reaction evidence="1 11 14">
        <text>(2R)-3-phosphoglycerate + ATP = (2R)-3-phospho-glyceroyl phosphate + ADP</text>
        <dbReference type="Rhea" id="RHEA:14801"/>
        <dbReference type="ChEBI" id="CHEBI:30616"/>
        <dbReference type="ChEBI" id="CHEBI:57604"/>
        <dbReference type="ChEBI" id="CHEBI:58272"/>
        <dbReference type="ChEBI" id="CHEBI:456216"/>
        <dbReference type="EC" id="2.7.2.3"/>
    </reaction>
</comment>
<dbReference type="GO" id="GO:0006096">
    <property type="term" value="P:glycolytic process"/>
    <property type="evidence" value="ECO:0007669"/>
    <property type="project" value="UniProtKB-UniRule"/>
</dbReference>
<evidence type="ECO:0000256" key="10">
    <source>
        <dbReference type="ARBA" id="ARBA00022840"/>
    </source>
</evidence>
<keyword evidence="16" id="KW-1185">Reference proteome</keyword>
<gene>
    <name evidence="11" type="primary">pgk</name>
    <name evidence="15" type="ORF">SAMN05660653_01624</name>
</gene>
<comment type="subcellular location">
    <subcellularLocation>
        <location evidence="2 11">Cytoplasm</location>
    </subcellularLocation>
</comment>
<dbReference type="PANTHER" id="PTHR11406">
    <property type="entry name" value="PHOSPHOGLYCERATE KINASE"/>
    <property type="match status" value="1"/>
</dbReference>
<dbReference type="OrthoDB" id="9808460at2"/>
<evidence type="ECO:0000256" key="1">
    <source>
        <dbReference type="ARBA" id="ARBA00000642"/>
    </source>
</evidence>
<evidence type="ECO:0000256" key="11">
    <source>
        <dbReference type="HAMAP-Rule" id="MF_00145"/>
    </source>
</evidence>
<feature type="binding site" evidence="11 12">
    <location>
        <begin position="21"/>
        <end position="23"/>
    </location>
    <ligand>
        <name>substrate</name>
    </ligand>
</feature>
<dbReference type="Pfam" id="PF00162">
    <property type="entry name" value="PGK"/>
    <property type="match status" value="1"/>
</dbReference>
<protein>
    <recommendedName>
        <fullName evidence="5 11">Phosphoglycerate kinase</fullName>
        <ecNumber evidence="5 11">2.7.2.3</ecNumber>
    </recommendedName>
</protein>
<dbReference type="FunFam" id="3.40.50.1260:FF:000007">
    <property type="entry name" value="Phosphoglycerate kinase"/>
    <property type="match status" value="1"/>
</dbReference>
<accession>A0A1G6CM08</accession>